<accession>A0A164X6U3</accession>
<dbReference type="Gene3D" id="6.10.140.2220">
    <property type="match status" value="2"/>
</dbReference>
<keyword evidence="3" id="KW-0862">Zinc</keyword>
<dbReference type="GO" id="GO:0000981">
    <property type="term" value="F:DNA-binding transcription factor activity, RNA polymerase II-specific"/>
    <property type="evidence" value="ECO:0007669"/>
    <property type="project" value="TreeGrafter"/>
</dbReference>
<keyword evidence="1" id="KW-0479">Metal-binding</keyword>
<evidence type="ECO:0000259" key="5">
    <source>
        <dbReference type="PROSITE" id="PS50865"/>
    </source>
</evidence>
<evidence type="ECO:0000256" key="4">
    <source>
        <dbReference type="PROSITE-ProRule" id="PRU00134"/>
    </source>
</evidence>
<feature type="domain" description="MYND-type" evidence="5">
    <location>
        <begin position="678"/>
        <end position="717"/>
    </location>
</feature>
<dbReference type="InterPro" id="IPR024119">
    <property type="entry name" value="TF_DEAF-1"/>
</dbReference>
<name>A0A164X6U3_9AGAM</name>
<proteinExistence type="predicted"/>
<evidence type="ECO:0000313" key="6">
    <source>
        <dbReference type="EMBL" id="KZS95687.1"/>
    </source>
</evidence>
<evidence type="ECO:0000256" key="1">
    <source>
        <dbReference type="ARBA" id="ARBA00022723"/>
    </source>
</evidence>
<dbReference type="InterPro" id="IPR016024">
    <property type="entry name" value="ARM-type_fold"/>
</dbReference>
<gene>
    <name evidence="6" type="ORF">SISNIDRAFT_483907</name>
</gene>
<dbReference type="STRING" id="1314777.A0A164X6U3"/>
<dbReference type="InterPro" id="IPR002893">
    <property type="entry name" value="Znf_MYND"/>
</dbReference>
<evidence type="ECO:0000313" key="7">
    <source>
        <dbReference type="Proteomes" id="UP000076722"/>
    </source>
</evidence>
<feature type="domain" description="MYND-type" evidence="5">
    <location>
        <begin position="1373"/>
        <end position="1418"/>
    </location>
</feature>
<dbReference type="Proteomes" id="UP000076722">
    <property type="component" value="Unassembled WGS sequence"/>
</dbReference>
<organism evidence="6 7">
    <name type="scientific">Sistotremastrum niveocremeum HHB9708</name>
    <dbReference type="NCBI Taxonomy" id="1314777"/>
    <lineage>
        <taxon>Eukaryota</taxon>
        <taxon>Fungi</taxon>
        <taxon>Dikarya</taxon>
        <taxon>Basidiomycota</taxon>
        <taxon>Agaricomycotina</taxon>
        <taxon>Agaricomycetes</taxon>
        <taxon>Sistotremastrales</taxon>
        <taxon>Sistotremastraceae</taxon>
        <taxon>Sertulicium</taxon>
        <taxon>Sertulicium niveocremeum</taxon>
    </lineage>
</organism>
<dbReference type="GO" id="GO:0008270">
    <property type="term" value="F:zinc ion binding"/>
    <property type="evidence" value="ECO:0007669"/>
    <property type="project" value="UniProtKB-KW"/>
</dbReference>
<dbReference type="Pfam" id="PF01753">
    <property type="entry name" value="zf-MYND"/>
    <property type="match status" value="2"/>
</dbReference>
<reference evidence="6 7" key="1">
    <citation type="journal article" date="2016" name="Mol. Biol. Evol.">
        <title>Comparative Genomics of Early-Diverging Mushroom-Forming Fungi Provides Insights into the Origins of Lignocellulose Decay Capabilities.</title>
        <authorList>
            <person name="Nagy L.G."/>
            <person name="Riley R."/>
            <person name="Tritt A."/>
            <person name="Adam C."/>
            <person name="Daum C."/>
            <person name="Floudas D."/>
            <person name="Sun H."/>
            <person name="Yadav J.S."/>
            <person name="Pangilinan J."/>
            <person name="Larsson K.H."/>
            <person name="Matsuura K."/>
            <person name="Barry K."/>
            <person name="Labutti K."/>
            <person name="Kuo R."/>
            <person name="Ohm R.A."/>
            <person name="Bhattacharya S.S."/>
            <person name="Shirouzu T."/>
            <person name="Yoshinaga Y."/>
            <person name="Martin F.M."/>
            <person name="Grigoriev I.V."/>
            <person name="Hibbett D.S."/>
        </authorList>
    </citation>
    <scope>NUCLEOTIDE SEQUENCE [LARGE SCALE GENOMIC DNA]</scope>
    <source>
        <strain evidence="6 7">HHB9708</strain>
    </source>
</reference>
<evidence type="ECO:0000256" key="2">
    <source>
        <dbReference type="ARBA" id="ARBA00022771"/>
    </source>
</evidence>
<dbReference type="PANTHER" id="PTHR10237">
    <property type="entry name" value="DEFORMED EPIDERMAL AUTOREGULATORY FACTOR 1 HOMOLOG SUPPRESSIN"/>
    <property type="match status" value="1"/>
</dbReference>
<keyword evidence="2 4" id="KW-0863">Zinc-finger</keyword>
<dbReference type="SUPFAM" id="SSF48371">
    <property type="entry name" value="ARM repeat"/>
    <property type="match status" value="2"/>
</dbReference>
<dbReference type="PANTHER" id="PTHR10237:SF14">
    <property type="entry name" value="MYND-TYPE DOMAIN-CONTAINING PROTEIN"/>
    <property type="match status" value="1"/>
</dbReference>
<keyword evidence="7" id="KW-1185">Reference proteome</keyword>
<sequence length="1989" mass="224823">MSELAKILDAEKLRSGPAFTFDALSRIVCRYLGISIFTNKDLKRLIRKDEGSEAIRKLLQCAEANMRDARVLCGVLGTFARLLQDGSFGQELLKQNLPQFLFRCLDLDSSRDFDVYSDPEEHRRLVVFTILEMSRATADYGSYFAQAFEGTAKIARGIDQYSDNLNLLQPQLKILHRYLADLSGYKVMHQQPLPSASLEGLELPALARSMLKLLSDPTPSVLLWKSLDSISEILGWIAYYQSSAILDLPNDDGISVFVAFMLSASLQIRARGIMGLLNVYYNDTAQEVRLCNPQYILHLGQIPTPDRIFLGLSPSPMFVRCISRFLDSEELARYYFPESGGAFSTATPPDGAPFDAYETALRVVYFELNGPQNNEESFHYPESRLLGSADLTPVFWNRMEDALRSHEMDYEADILNFVPLLVCQRSLINGDKDNGAVNFCNSIIKRAAIAALKRWPESSYFQYMRIRSQTGAEYLELADEQQACEDCTPYLRSQLALEAALNQFSMGIVRLCVDADARRLRTPLSGEDHMNSAASRIYIALRLANPGSADEKILTILSVLTTLVIRLPELDRRKIESLKEDIYEAIQCILKAQYSRHIPLLRLAVAFLVHSDRDGAPKRWSSLLEAIKRDEPKASQERQIGGLVETLKFCDIDDSLEEVDGIPQSLLKAAGYGQRHRCSCCGRASLGLRKCARCGKAKYCDKECQQRHWKAGHKSESVFKDKDLKRLIKKDEGADAVRKLLRCGEENIRDARIVTGVLMTFRILLKDGILSQEISKQSTFFAVFSVRLLEIHADLRHFLFRCLELDPRRDFDVRPLEHKFRRLTIETIFDLAWAAPTYESLFDQAFQGTAKITNGIHQYSDDPEVLLPQLKILHRYLSKLNAYKTLTQQALPPTILQGLELPKLARIMLQFLEDPTPTTALWESLDSITEILCWIPYFQSTAILDLPNEDGIKLFVALMLSSSMPIRARGLMGLLNLYHNDTAQETRLCNPQYITYLGRIVAPDRLISRVEPPPFFMRCMNRFHMEEPTEESFAERDHNPSTTTLPDGSRFEAYEAALRVVDFEFNGPRNNEESFHWPIHRLLGAAEFSSEVWDDMEAALRFHEKHYEADVLNFVPMLIAQRLLLTEDEDDGLINAYSHILRHTAVMAAKRWPESCFFQYASIQSLTGTQHLESVDQHSDCASCTPYLRLRFSLEAAFNEFSMGIVRLCVDADAARLQSQISGEEQMRGAVGRISVALGLSNPGSAEEKILTILSALAAIVTKMPSLSSSEIQALRNDMRTAVDCLIEKKYTQPEPLIKAVSAFIVNMDAASQRWRPFLDAVQKTEVTAREDRYFGALIEQLKLFDKDEPCVDEAHLSPALLKAVGYRQQHRCTTCGRGSLGLRKCARCGKAKYCDKECQQRHWKASDSVAWGSDTAHVLIHEPHLSIRGFKDTQARSQIHAHLTALLDMNELTRILNAIEIQYFTLEDLSKIVCRHLGLAASTDRDIKHIIKRDAGAEATRKLLECAAENMRDGRVLGGILKTFRRLLKDGVLGQEIARQNLLHLAFQCLELDFDHDFDVHPDPTQFHELITDTIYDLSWAAAEYKTIFDQAFEGTAKIARALNRCTDDPEILLTQLKILQRYLSKLNAYKVLNQEPLPSSNLQSLELPMLTRKLMELVDNPSSPESLWESLEFIAEIFSWIAYYQSSAILDIPDNEGVSLFTAFMLSSSMPIRASGVMGLLNLYHNDTAQEIRLCNPQHILHLGKIETPDQLILKLTPPPLFLRCMSKFIHAELGNTPIHEIQNDETMTLPDGFDPYETALRVVDFELNGPRSSDESFIYPKDRILGTAQHTPEVWDAMEEALRSHDKEYEIDVLNFSFLLLSRRILHFGESDGGAINVLNATNQGAARSQIGAEYVARVDEQVDRASCTPNLRSQLAFEASLNTFSMGIVRLCVDADAIRLRSQIFGEEYMKEAGERIATALEHSRPGSAEEQILTILAALTTLVN</sequence>
<protein>
    <recommendedName>
        <fullName evidence="5">MYND-type domain-containing protein</fullName>
    </recommendedName>
</protein>
<dbReference type="PROSITE" id="PS50865">
    <property type="entry name" value="ZF_MYND_2"/>
    <property type="match status" value="2"/>
</dbReference>
<dbReference type="EMBL" id="KV419401">
    <property type="protein sequence ID" value="KZS95687.1"/>
    <property type="molecule type" value="Genomic_DNA"/>
</dbReference>
<dbReference type="GO" id="GO:0005634">
    <property type="term" value="C:nucleus"/>
    <property type="evidence" value="ECO:0007669"/>
    <property type="project" value="TreeGrafter"/>
</dbReference>
<dbReference type="SUPFAM" id="SSF144232">
    <property type="entry name" value="HIT/MYND zinc finger-like"/>
    <property type="match status" value="2"/>
</dbReference>
<evidence type="ECO:0000256" key="3">
    <source>
        <dbReference type="ARBA" id="ARBA00022833"/>
    </source>
</evidence>